<evidence type="ECO:0000313" key="8">
    <source>
        <dbReference type="Proteomes" id="UP000189670"/>
    </source>
</evidence>
<dbReference type="InterPro" id="IPR005790">
    <property type="entry name" value="DNA_polIII_delta"/>
</dbReference>
<dbReference type="Pfam" id="PF06144">
    <property type="entry name" value="DNA_pol3_delta"/>
    <property type="match status" value="1"/>
</dbReference>
<dbReference type="Proteomes" id="UP000189670">
    <property type="component" value="Unassembled WGS sequence"/>
</dbReference>
<keyword evidence="1" id="KW-0808">Transferase</keyword>
<evidence type="ECO:0000256" key="3">
    <source>
        <dbReference type="ARBA" id="ARBA00022705"/>
    </source>
</evidence>
<dbReference type="NCBIfam" id="TIGR01128">
    <property type="entry name" value="holA"/>
    <property type="match status" value="1"/>
</dbReference>
<dbReference type="GO" id="GO:0006261">
    <property type="term" value="P:DNA-templated DNA replication"/>
    <property type="evidence" value="ECO:0007669"/>
    <property type="project" value="TreeGrafter"/>
</dbReference>
<gene>
    <name evidence="7" type="ORF">OMM_02391</name>
</gene>
<name>A0A1V1P9J1_9BACT</name>
<organism evidence="7 8">
    <name type="scientific">Candidatus Magnetoglobus multicellularis str. Araruama</name>
    <dbReference type="NCBI Taxonomy" id="890399"/>
    <lineage>
        <taxon>Bacteria</taxon>
        <taxon>Pseudomonadati</taxon>
        <taxon>Thermodesulfobacteriota</taxon>
        <taxon>Desulfobacteria</taxon>
        <taxon>Desulfobacterales</taxon>
        <taxon>Desulfobacteraceae</taxon>
        <taxon>Candidatus Magnetoglobus</taxon>
    </lineage>
</organism>
<dbReference type="InterPro" id="IPR010372">
    <property type="entry name" value="DNA_pol3_delta_N"/>
</dbReference>
<accession>A0A1V1P9J1</accession>
<dbReference type="Gene3D" id="1.10.8.60">
    <property type="match status" value="1"/>
</dbReference>
<comment type="caution">
    <text evidence="7">The sequence shown here is derived from an EMBL/GenBank/DDBJ whole genome shotgun (WGS) entry which is preliminary data.</text>
</comment>
<evidence type="ECO:0000259" key="6">
    <source>
        <dbReference type="Pfam" id="PF21694"/>
    </source>
</evidence>
<dbReference type="Gene3D" id="1.20.272.10">
    <property type="match status" value="1"/>
</dbReference>
<evidence type="ECO:0000313" key="7">
    <source>
        <dbReference type="EMBL" id="ETR71572.1"/>
    </source>
</evidence>
<dbReference type="SUPFAM" id="SSF52540">
    <property type="entry name" value="P-loop containing nucleoside triphosphate hydrolases"/>
    <property type="match status" value="1"/>
</dbReference>
<proteinExistence type="predicted"/>
<dbReference type="AlphaFoldDB" id="A0A1V1P9J1"/>
<dbReference type="InterPro" id="IPR048466">
    <property type="entry name" value="DNA_pol3_delta-like_C"/>
</dbReference>
<evidence type="ECO:0000256" key="2">
    <source>
        <dbReference type="ARBA" id="ARBA00022695"/>
    </source>
</evidence>
<evidence type="ECO:0000256" key="1">
    <source>
        <dbReference type="ARBA" id="ARBA00022679"/>
    </source>
</evidence>
<evidence type="ECO:0000256" key="4">
    <source>
        <dbReference type="ARBA" id="ARBA00022932"/>
    </source>
</evidence>
<dbReference type="EMBL" id="ATBP01000252">
    <property type="protein sequence ID" value="ETR71572.1"/>
    <property type="molecule type" value="Genomic_DNA"/>
</dbReference>
<keyword evidence="4" id="KW-0239">DNA-directed DNA polymerase</keyword>
<dbReference type="GO" id="GO:0003677">
    <property type="term" value="F:DNA binding"/>
    <property type="evidence" value="ECO:0007669"/>
    <property type="project" value="InterPro"/>
</dbReference>
<dbReference type="InterPro" id="IPR027417">
    <property type="entry name" value="P-loop_NTPase"/>
</dbReference>
<feature type="domain" description="DNA polymerase III delta N-terminal" evidence="5">
    <location>
        <begin position="25"/>
        <end position="132"/>
    </location>
</feature>
<sequence>MADYKYNDFIKIIETMSLDEITPIYLIHGDEYLVKTVFKQLKVKLLPEKKRKTNITSVDGANDNIPSAIELLNTFSLMPGTRIIAINDSQIFYAGQDRSALLEKGQAAFNDNQIKKAARFFLNLMAVSKLTMNVIQSNLEETIEALTKDQGDIAQHTQWLKAVADYCISQNMSVPDLMNYSDMLTEAIDKGFAQRNILIITTDTVQRNRRLYKAIARHGTVVNCQVAKGFVKAEKDQQEKTFRENAQHILAQSGKSMSSEAFAVMRQMMDASLRGFTVNLEKLIQYVGERKNITREDVEAVLERSRQDPIFELTNAIADRKITNALTVLDNLFTNQFYPLQALAAIANQIRKALLIVDAKSRYQDSYHKGMSFAQFKNQFFPNVLAYDQLLVDEASAETEEMASSTQKK</sequence>
<feature type="domain" description="DNA polymerase III delta subunit-like C-terminal" evidence="6">
    <location>
        <begin position="308"/>
        <end position="371"/>
    </location>
</feature>
<dbReference type="Gene3D" id="3.40.50.300">
    <property type="entry name" value="P-loop containing nucleotide triphosphate hydrolases"/>
    <property type="match status" value="1"/>
</dbReference>
<reference evidence="8" key="1">
    <citation type="submission" date="2012-11" db="EMBL/GenBank/DDBJ databases">
        <authorList>
            <person name="Lucero-Rivera Y.E."/>
            <person name="Tovar-Ramirez D."/>
        </authorList>
    </citation>
    <scope>NUCLEOTIDE SEQUENCE [LARGE SCALE GENOMIC DNA]</scope>
    <source>
        <strain evidence="8">Araruama</strain>
    </source>
</reference>
<dbReference type="PANTHER" id="PTHR34388:SF1">
    <property type="entry name" value="DNA POLYMERASE III SUBUNIT DELTA"/>
    <property type="match status" value="1"/>
</dbReference>
<dbReference type="GO" id="GO:0003887">
    <property type="term" value="F:DNA-directed DNA polymerase activity"/>
    <property type="evidence" value="ECO:0007669"/>
    <property type="project" value="UniProtKB-KW"/>
</dbReference>
<evidence type="ECO:0000259" key="5">
    <source>
        <dbReference type="Pfam" id="PF06144"/>
    </source>
</evidence>
<keyword evidence="3" id="KW-0235">DNA replication</keyword>
<dbReference type="GO" id="GO:0009360">
    <property type="term" value="C:DNA polymerase III complex"/>
    <property type="evidence" value="ECO:0007669"/>
    <property type="project" value="InterPro"/>
</dbReference>
<protein>
    <submittedName>
        <fullName evidence="7">DNA polymerase III subunit delta</fullName>
    </submittedName>
</protein>
<dbReference type="PANTHER" id="PTHR34388">
    <property type="entry name" value="DNA POLYMERASE III SUBUNIT DELTA"/>
    <property type="match status" value="1"/>
</dbReference>
<dbReference type="Pfam" id="PF21694">
    <property type="entry name" value="DNA_pol3_delta_C"/>
    <property type="match status" value="1"/>
</dbReference>
<keyword evidence="2" id="KW-0548">Nucleotidyltransferase</keyword>